<evidence type="ECO:0000256" key="6">
    <source>
        <dbReference type="SAM" id="MobiDB-lite"/>
    </source>
</evidence>
<dbReference type="Pfam" id="PF03372">
    <property type="entry name" value="Exo_endo_phos"/>
    <property type="match status" value="1"/>
</dbReference>
<dbReference type="SMART" id="SM00513">
    <property type="entry name" value="SAP"/>
    <property type="match status" value="1"/>
</dbReference>
<feature type="binding site" evidence="5">
    <location>
        <position position="270"/>
    </location>
    <ligand>
        <name>Mg(2+)</name>
        <dbReference type="ChEBI" id="CHEBI:18420"/>
        <label>1</label>
    </ligand>
</feature>
<proteinExistence type="inferred from homology"/>
<comment type="similarity">
    <text evidence="1">Belongs to the DNA repair enzymes AP/ExoA family.</text>
</comment>
<evidence type="ECO:0000313" key="9">
    <source>
        <dbReference type="Proteomes" id="UP001157006"/>
    </source>
</evidence>
<dbReference type="PROSITE" id="PS50800">
    <property type="entry name" value="SAP"/>
    <property type="match status" value="1"/>
</dbReference>
<organism evidence="8 9">
    <name type="scientific">Vicia faba</name>
    <name type="common">Broad bean</name>
    <name type="synonym">Faba vulgaris</name>
    <dbReference type="NCBI Taxonomy" id="3906"/>
    <lineage>
        <taxon>Eukaryota</taxon>
        <taxon>Viridiplantae</taxon>
        <taxon>Streptophyta</taxon>
        <taxon>Embryophyta</taxon>
        <taxon>Tracheophyta</taxon>
        <taxon>Spermatophyta</taxon>
        <taxon>Magnoliopsida</taxon>
        <taxon>eudicotyledons</taxon>
        <taxon>Gunneridae</taxon>
        <taxon>Pentapetalae</taxon>
        <taxon>rosids</taxon>
        <taxon>fabids</taxon>
        <taxon>Fabales</taxon>
        <taxon>Fabaceae</taxon>
        <taxon>Papilionoideae</taxon>
        <taxon>50 kb inversion clade</taxon>
        <taxon>NPAAA clade</taxon>
        <taxon>Hologalegina</taxon>
        <taxon>IRL clade</taxon>
        <taxon>Fabeae</taxon>
        <taxon>Vicia</taxon>
    </lineage>
</organism>
<keyword evidence="4 5" id="KW-0460">Magnesium</keyword>
<dbReference type="SUPFAM" id="SSF68906">
    <property type="entry name" value="SAP domain"/>
    <property type="match status" value="1"/>
</dbReference>
<reference evidence="8 9" key="1">
    <citation type="submission" date="2023-01" db="EMBL/GenBank/DDBJ databases">
        <authorList>
            <person name="Kreplak J."/>
        </authorList>
    </citation>
    <scope>NUCLEOTIDE SEQUENCE [LARGE SCALE GENOMIC DNA]</scope>
</reference>
<dbReference type="GO" id="GO:0003906">
    <property type="term" value="F:DNA-(apurinic or apyrimidinic site) endonuclease activity"/>
    <property type="evidence" value="ECO:0007669"/>
    <property type="project" value="TreeGrafter"/>
</dbReference>
<dbReference type="GO" id="GO:0046872">
    <property type="term" value="F:metal ion binding"/>
    <property type="evidence" value="ECO:0007669"/>
    <property type="project" value="UniProtKB-KW"/>
</dbReference>
<keyword evidence="2 5" id="KW-0479">Metal-binding</keyword>
<dbReference type="InterPro" id="IPR003034">
    <property type="entry name" value="SAP_dom"/>
</dbReference>
<dbReference type="PANTHER" id="PTHR22748">
    <property type="entry name" value="AP ENDONUCLEASE"/>
    <property type="match status" value="1"/>
</dbReference>
<dbReference type="GO" id="GO:0008311">
    <property type="term" value="F:double-stranded DNA 3'-5' DNA exonuclease activity"/>
    <property type="evidence" value="ECO:0007669"/>
    <property type="project" value="TreeGrafter"/>
</dbReference>
<protein>
    <recommendedName>
        <fullName evidence="7">SAP domain-containing protein</fullName>
    </recommendedName>
</protein>
<dbReference type="InterPro" id="IPR036691">
    <property type="entry name" value="Endo/exonu/phosph_ase_sf"/>
</dbReference>
<dbReference type="Gene3D" id="3.60.10.10">
    <property type="entry name" value="Endonuclease/exonuclease/phosphatase"/>
    <property type="match status" value="1"/>
</dbReference>
<dbReference type="Proteomes" id="UP001157006">
    <property type="component" value="Chromosome 6"/>
</dbReference>
<evidence type="ECO:0000256" key="3">
    <source>
        <dbReference type="ARBA" id="ARBA00022801"/>
    </source>
</evidence>
<gene>
    <name evidence="8" type="ORF">VFH_VI067920</name>
</gene>
<dbReference type="PANTHER" id="PTHR22748:SF6">
    <property type="entry name" value="DNA-(APURINIC OR APYRIMIDINIC SITE) ENDONUCLEASE"/>
    <property type="match status" value="1"/>
</dbReference>
<sequence>MGSKRLKTPFSSSQQPISNHVIVKENDVDSYSIEVEMLRNDPSIVDTMTVPQLRNTLKSIGVPAKGRKEDLLSALKTFMVPFLCSAEQDSQIKDEQGLFISSENTSSEMKAKKVSGEEPVDDVNDTPETVELNQGKKRFKQSEPERKIVKATTKKKLLVKSDEVSDVKPSRAKRKVSSDVVIIVAQSDEISTTTTIQTETWAVLAHKKPQKDWIAYNPRTMRPLPLSRDTKFVKLLSWNVNGLRALLKLEGFSALQLAQREDFDVLCLQETKLQEKDIEEIKQRLLDGYENSFWTCSVSKLGYSGTAIISRVCSLCSYSFRLN</sequence>
<dbReference type="GO" id="GO:0003677">
    <property type="term" value="F:DNA binding"/>
    <property type="evidence" value="ECO:0007669"/>
    <property type="project" value="InterPro"/>
</dbReference>
<evidence type="ECO:0000256" key="1">
    <source>
        <dbReference type="ARBA" id="ARBA00007092"/>
    </source>
</evidence>
<dbReference type="Pfam" id="PF02037">
    <property type="entry name" value="SAP"/>
    <property type="match status" value="1"/>
</dbReference>
<evidence type="ECO:0000259" key="7">
    <source>
        <dbReference type="PROSITE" id="PS50800"/>
    </source>
</evidence>
<dbReference type="InterPro" id="IPR005135">
    <property type="entry name" value="Endo/exonuclease/phosphatase"/>
</dbReference>
<dbReference type="InterPro" id="IPR036361">
    <property type="entry name" value="SAP_dom_sf"/>
</dbReference>
<dbReference type="GO" id="GO:0005634">
    <property type="term" value="C:nucleus"/>
    <property type="evidence" value="ECO:0007669"/>
    <property type="project" value="TreeGrafter"/>
</dbReference>
<dbReference type="Gene3D" id="1.10.720.30">
    <property type="entry name" value="SAP domain"/>
    <property type="match status" value="1"/>
</dbReference>
<dbReference type="SUPFAM" id="SSF56219">
    <property type="entry name" value="DNase I-like"/>
    <property type="match status" value="1"/>
</dbReference>
<name>A0AAV1B709_VICFA</name>
<dbReference type="AlphaFoldDB" id="A0AAV1B709"/>
<dbReference type="GO" id="GO:0006284">
    <property type="term" value="P:base-excision repair"/>
    <property type="evidence" value="ECO:0007669"/>
    <property type="project" value="TreeGrafter"/>
</dbReference>
<feature type="region of interest" description="Disordered" evidence="6">
    <location>
        <begin position="100"/>
        <end position="145"/>
    </location>
</feature>
<dbReference type="InterPro" id="IPR020847">
    <property type="entry name" value="AP_endonuclease_F1_BS"/>
</dbReference>
<evidence type="ECO:0000256" key="4">
    <source>
        <dbReference type="ARBA" id="ARBA00022842"/>
    </source>
</evidence>
<evidence type="ECO:0000256" key="5">
    <source>
        <dbReference type="PIRSR" id="PIRSR604808-2"/>
    </source>
</evidence>
<comment type="cofactor">
    <cofactor evidence="5">
        <name>Mg(2+)</name>
        <dbReference type="ChEBI" id="CHEBI:18420"/>
    </cofactor>
    <cofactor evidence="5">
        <name>Mn(2+)</name>
        <dbReference type="ChEBI" id="CHEBI:29035"/>
    </cofactor>
    <text evidence="5">Probably binds two magnesium or manganese ions per subunit.</text>
</comment>
<dbReference type="GO" id="GO:0008081">
    <property type="term" value="F:phosphoric diester hydrolase activity"/>
    <property type="evidence" value="ECO:0007669"/>
    <property type="project" value="TreeGrafter"/>
</dbReference>
<keyword evidence="3" id="KW-0378">Hydrolase</keyword>
<accession>A0AAV1B709</accession>
<keyword evidence="5" id="KW-0464">Manganese</keyword>
<evidence type="ECO:0000313" key="8">
    <source>
        <dbReference type="EMBL" id="CAI8617278.1"/>
    </source>
</evidence>
<keyword evidence="9" id="KW-1185">Reference proteome</keyword>
<evidence type="ECO:0000256" key="2">
    <source>
        <dbReference type="ARBA" id="ARBA00022723"/>
    </source>
</evidence>
<dbReference type="InterPro" id="IPR004808">
    <property type="entry name" value="AP_endonuc_1"/>
</dbReference>
<dbReference type="PROSITE" id="PS00726">
    <property type="entry name" value="AP_NUCLEASE_F1_1"/>
    <property type="match status" value="1"/>
</dbReference>
<dbReference type="EMBL" id="OX451741">
    <property type="protein sequence ID" value="CAI8617278.1"/>
    <property type="molecule type" value="Genomic_DNA"/>
</dbReference>
<feature type="domain" description="SAP" evidence="7">
    <location>
        <begin position="45"/>
        <end position="79"/>
    </location>
</feature>
<feature type="binding site" evidence="5">
    <location>
        <position position="239"/>
    </location>
    <ligand>
        <name>Mg(2+)</name>
        <dbReference type="ChEBI" id="CHEBI:18420"/>
        <label>1</label>
    </ligand>
</feature>